<reference evidence="2" key="1">
    <citation type="submission" date="2014-09" db="EMBL/GenBank/DDBJ databases">
        <authorList>
            <person name="Magalhaes I.L.F."/>
            <person name="Oliveira U."/>
            <person name="Santos F.R."/>
            <person name="Vidigal T.H.D.A."/>
            <person name="Brescovit A.D."/>
            <person name="Santos A.J."/>
        </authorList>
    </citation>
    <scope>NUCLEOTIDE SEQUENCE</scope>
    <source>
        <tissue evidence="2">Shoot tissue taken approximately 20 cm above the soil surface</tissue>
    </source>
</reference>
<accession>A0A0A8Z0N7</accession>
<name>A0A0A8Z0N7_ARUDO</name>
<reference evidence="2" key="2">
    <citation type="journal article" date="2015" name="Data Brief">
        <title>Shoot transcriptome of the giant reed, Arundo donax.</title>
        <authorList>
            <person name="Barrero R.A."/>
            <person name="Guerrero F.D."/>
            <person name="Moolhuijzen P."/>
            <person name="Goolsby J.A."/>
            <person name="Tidwell J."/>
            <person name="Bellgard S.E."/>
            <person name="Bellgard M.I."/>
        </authorList>
    </citation>
    <scope>NUCLEOTIDE SEQUENCE</scope>
    <source>
        <tissue evidence="2">Shoot tissue taken approximately 20 cm above the soil surface</tissue>
    </source>
</reference>
<sequence length="42" mass="4807">MSLATTYLVRSHLCLLQTLLSLLSWICHRTNCKEAYLRALGL</sequence>
<organism evidence="2">
    <name type="scientific">Arundo donax</name>
    <name type="common">Giant reed</name>
    <name type="synonym">Donax arundinaceus</name>
    <dbReference type="NCBI Taxonomy" id="35708"/>
    <lineage>
        <taxon>Eukaryota</taxon>
        <taxon>Viridiplantae</taxon>
        <taxon>Streptophyta</taxon>
        <taxon>Embryophyta</taxon>
        <taxon>Tracheophyta</taxon>
        <taxon>Spermatophyta</taxon>
        <taxon>Magnoliopsida</taxon>
        <taxon>Liliopsida</taxon>
        <taxon>Poales</taxon>
        <taxon>Poaceae</taxon>
        <taxon>PACMAD clade</taxon>
        <taxon>Arundinoideae</taxon>
        <taxon>Arundineae</taxon>
        <taxon>Arundo</taxon>
    </lineage>
</organism>
<dbReference type="EMBL" id="GBRH01265524">
    <property type="protein sequence ID" value="JAD32371.1"/>
    <property type="molecule type" value="Transcribed_RNA"/>
</dbReference>
<feature type="chain" id="PRO_5002062008" evidence="1">
    <location>
        <begin position="33"/>
        <end position="42"/>
    </location>
</feature>
<keyword evidence="1" id="KW-0732">Signal</keyword>
<evidence type="ECO:0000313" key="2">
    <source>
        <dbReference type="EMBL" id="JAD32371.1"/>
    </source>
</evidence>
<protein>
    <submittedName>
        <fullName evidence="2">Uncharacterized protein</fullName>
    </submittedName>
</protein>
<feature type="signal peptide" evidence="1">
    <location>
        <begin position="1"/>
        <end position="32"/>
    </location>
</feature>
<evidence type="ECO:0000256" key="1">
    <source>
        <dbReference type="SAM" id="SignalP"/>
    </source>
</evidence>
<proteinExistence type="predicted"/>
<dbReference type="AlphaFoldDB" id="A0A0A8Z0N7"/>